<accession>A0A4U0UC78</accession>
<keyword evidence="8" id="KW-1185">Reference proteome</keyword>
<dbReference type="Pfam" id="PF10392">
    <property type="entry name" value="COG5_N"/>
    <property type="match status" value="1"/>
</dbReference>
<gene>
    <name evidence="7" type="ORF">B0A50_01363</name>
</gene>
<evidence type="ECO:0000313" key="7">
    <source>
        <dbReference type="EMBL" id="TKA32116.1"/>
    </source>
</evidence>
<evidence type="ECO:0000313" key="8">
    <source>
        <dbReference type="Proteomes" id="UP000308549"/>
    </source>
</evidence>
<dbReference type="OrthoDB" id="18786at2759"/>
<reference evidence="7 8" key="1">
    <citation type="submission" date="2017-03" db="EMBL/GenBank/DDBJ databases">
        <title>Genomes of endolithic fungi from Antarctica.</title>
        <authorList>
            <person name="Coleine C."/>
            <person name="Masonjones S."/>
            <person name="Stajich J.E."/>
        </authorList>
    </citation>
    <scope>NUCLEOTIDE SEQUENCE [LARGE SCALE GENOMIC DNA]</scope>
    <source>
        <strain evidence="7 8">CCFEE 6315</strain>
    </source>
</reference>
<comment type="subcellular location">
    <subcellularLocation>
        <location evidence="1">Golgi apparatus membrane</location>
        <topology evidence="1">Peripheral membrane protein</topology>
    </subcellularLocation>
</comment>
<organism evidence="7 8">
    <name type="scientific">Salinomyces thailandicus</name>
    <dbReference type="NCBI Taxonomy" id="706561"/>
    <lineage>
        <taxon>Eukaryota</taxon>
        <taxon>Fungi</taxon>
        <taxon>Dikarya</taxon>
        <taxon>Ascomycota</taxon>
        <taxon>Pezizomycotina</taxon>
        <taxon>Dothideomycetes</taxon>
        <taxon>Dothideomycetidae</taxon>
        <taxon>Mycosphaerellales</taxon>
        <taxon>Teratosphaeriaceae</taxon>
        <taxon>Salinomyces</taxon>
    </lineage>
</organism>
<name>A0A4U0UC78_9PEZI</name>
<dbReference type="PANTHER" id="PTHR13228">
    <property type="entry name" value="CONSERVED OLIGOMERIC GOLGI COMPLEX COMPONENT 5"/>
    <property type="match status" value="1"/>
</dbReference>
<evidence type="ECO:0000259" key="6">
    <source>
        <dbReference type="Pfam" id="PF20649"/>
    </source>
</evidence>
<dbReference type="InterPro" id="IPR048485">
    <property type="entry name" value="COG5_helical"/>
</dbReference>
<sequence>MTSSTPDSNSYLDLPALTAPDFSPQTYANTLVTATNHPTDPSVDLATPLSRLLFDVQEVDVRLDDLSAKSAAQLVQDTCARAEGGDAVLRAVEADVQGLTGAYERLEREVVGKYAEADRAVVAGGRMVQVLRLGRAVGVVLRLGRELQGLVEEEAGERGLRGAAGVLVELKGVFGVAEREAWGLERVAVVRTLREEVVGPGERVVVGRAQRVVREFGTAGLLAAGDGAGGAPKGQPTYAQTEAMKTLTGAALQTLYLLSPVPPKSSAVGRFAPTLLLQALQTYLTAALTASVAALTRALANLATLDKTLQEISARCQNVVALETLLANTSPPFHPLLPPPPPSTEITEPQNLLEPLLAHLDTTSLPSFFWRSLAGNLAPRVQAIMERGGVSARTLRAQKERVREGVRGCVDRGMRVGGQGMVGGWEREAAVMVGSVLGGMGTR</sequence>
<evidence type="ECO:0000256" key="2">
    <source>
        <dbReference type="ARBA" id="ARBA00020974"/>
    </source>
</evidence>
<dbReference type="Pfam" id="PF20649">
    <property type="entry name" value="COG5_C"/>
    <property type="match status" value="1"/>
</dbReference>
<protein>
    <recommendedName>
        <fullName evidence="2">Conserved oligomeric Golgi complex subunit 5</fullName>
    </recommendedName>
</protein>
<comment type="caution">
    <text evidence="7">The sequence shown here is derived from an EMBL/GenBank/DDBJ whole genome shotgun (WGS) entry which is preliminary data.</text>
</comment>
<dbReference type="InterPro" id="IPR019465">
    <property type="entry name" value="Cog5"/>
</dbReference>
<dbReference type="Proteomes" id="UP000308549">
    <property type="component" value="Unassembled WGS sequence"/>
</dbReference>
<evidence type="ECO:0000259" key="5">
    <source>
        <dbReference type="Pfam" id="PF10392"/>
    </source>
</evidence>
<evidence type="ECO:0000256" key="3">
    <source>
        <dbReference type="ARBA" id="ARBA00023034"/>
    </source>
</evidence>
<dbReference type="GO" id="GO:0006891">
    <property type="term" value="P:intra-Golgi vesicle-mediated transport"/>
    <property type="evidence" value="ECO:0007669"/>
    <property type="project" value="InterPro"/>
</dbReference>
<feature type="domain" description="Conserved oligomeric Golgi complex subunit 5 helical" evidence="6">
    <location>
        <begin position="184"/>
        <end position="403"/>
    </location>
</feature>
<dbReference type="GO" id="GO:0017119">
    <property type="term" value="C:Golgi transport complex"/>
    <property type="evidence" value="ECO:0007669"/>
    <property type="project" value="InterPro"/>
</dbReference>
<dbReference type="InterPro" id="IPR049176">
    <property type="entry name" value="COG5_N"/>
</dbReference>
<dbReference type="GO" id="GO:0000139">
    <property type="term" value="C:Golgi membrane"/>
    <property type="evidence" value="ECO:0007669"/>
    <property type="project" value="UniProtKB-SubCell"/>
</dbReference>
<evidence type="ECO:0000256" key="1">
    <source>
        <dbReference type="ARBA" id="ARBA00004395"/>
    </source>
</evidence>
<proteinExistence type="predicted"/>
<keyword evidence="3" id="KW-0333">Golgi apparatus</keyword>
<dbReference type="AlphaFoldDB" id="A0A4U0UC78"/>
<dbReference type="PANTHER" id="PTHR13228:SF3">
    <property type="entry name" value="CONSERVED OLIGOMERIC GOLGI COMPLEX SUBUNIT 5"/>
    <property type="match status" value="1"/>
</dbReference>
<dbReference type="EMBL" id="NAJL01000006">
    <property type="protein sequence ID" value="TKA32116.1"/>
    <property type="molecule type" value="Genomic_DNA"/>
</dbReference>
<evidence type="ECO:0000256" key="4">
    <source>
        <dbReference type="ARBA" id="ARBA00023136"/>
    </source>
</evidence>
<keyword evidence="4" id="KW-0472">Membrane</keyword>
<feature type="domain" description="Conserved oligomeric Golgi complex subunit 5 N-terminal" evidence="5">
    <location>
        <begin position="19"/>
        <end position="147"/>
    </location>
</feature>